<name>A0ABR1IZB9_9AGAR</name>
<gene>
    <name evidence="3" type="ORF">VKT23_009579</name>
    <name evidence="2" type="ORF">VKT23_015016</name>
</gene>
<evidence type="ECO:0000256" key="1">
    <source>
        <dbReference type="SAM" id="SignalP"/>
    </source>
</evidence>
<protein>
    <submittedName>
        <fullName evidence="2">Uncharacterized protein</fullName>
    </submittedName>
</protein>
<evidence type="ECO:0000313" key="4">
    <source>
        <dbReference type="Proteomes" id="UP001498398"/>
    </source>
</evidence>
<sequence length="145" mass="14586">MARFLFTILSFALALLMINVEAAPLQARQIGGIACNVARLQIVTDLAQTKNLLSKVDTTDPAAADAVSTAQSGLDSASDGIKTIAGALITGQTAPAAARDQVATGLDGALTSLTGLNSTDTAVSDTVSKLNKAIAAGNQVVATCK</sequence>
<evidence type="ECO:0000313" key="3">
    <source>
        <dbReference type="EMBL" id="KAK7459599.1"/>
    </source>
</evidence>
<dbReference type="EMBL" id="JBANRG010000048">
    <property type="protein sequence ID" value="KAK7445148.1"/>
    <property type="molecule type" value="Genomic_DNA"/>
</dbReference>
<organism evidence="2 4">
    <name type="scientific">Marasmiellus scandens</name>
    <dbReference type="NCBI Taxonomy" id="2682957"/>
    <lineage>
        <taxon>Eukaryota</taxon>
        <taxon>Fungi</taxon>
        <taxon>Dikarya</taxon>
        <taxon>Basidiomycota</taxon>
        <taxon>Agaricomycotina</taxon>
        <taxon>Agaricomycetes</taxon>
        <taxon>Agaricomycetidae</taxon>
        <taxon>Agaricales</taxon>
        <taxon>Marasmiineae</taxon>
        <taxon>Omphalotaceae</taxon>
        <taxon>Marasmiellus</taxon>
    </lineage>
</organism>
<dbReference type="EMBL" id="JBANRG010000016">
    <property type="protein sequence ID" value="KAK7459599.1"/>
    <property type="molecule type" value="Genomic_DNA"/>
</dbReference>
<evidence type="ECO:0000313" key="2">
    <source>
        <dbReference type="EMBL" id="KAK7445148.1"/>
    </source>
</evidence>
<accession>A0ABR1IZB9</accession>
<feature type="chain" id="PRO_5045031488" evidence="1">
    <location>
        <begin position="23"/>
        <end position="145"/>
    </location>
</feature>
<keyword evidence="4" id="KW-1185">Reference proteome</keyword>
<comment type="caution">
    <text evidence="2">The sequence shown here is derived from an EMBL/GenBank/DDBJ whole genome shotgun (WGS) entry which is preliminary data.</text>
</comment>
<feature type="signal peptide" evidence="1">
    <location>
        <begin position="1"/>
        <end position="22"/>
    </location>
</feature>
<reference evidence="2 4" key="1">
    <citation type="submission" date="2024-01" db="EMBL/GenBank/DDBJ databases">
        <title>A draft genome for the cacao thread blight pathogen Marasmiellus scandens.</title>
        <authorList>
            <person name="Baruah I.K."/>
            <person name="Leung J."/>
            <person name="Bukari Y."/>
            <person name="Amoako-Attah I."/>
            <person name="Meinhardt L.W."/>
            <person name="Bailey B.A."/>
            <person name="Cohen S.P."/>
        </authorList>
    </citation>
    <scope>NUCLEOTIDE SEQUENCE [LARGE SCALE GENOMIC DNA]</scope>
    <source>
        <strain evidence="2 4">GH-19</strain>
    </source>
</reference>
<proteinExistence type="predicted"/>
<keyword evidence="1" id="KW-0732">Signal</keyword>
<dbReference type="Proteomes" id="UP001498398">
    <property type="component" value="Unassembled WGS sequence"/>
</dbReference>